<evidence type="ECO:0000256" key="6">
    <source>
        <dbReference type="SAM" id="Phobius"/>
    </source>
</evidence>
<dbReference type="PANTHER" id="PTHR30086">
    <property type="entry name" value="ARGININE EXPORTER PROTEIN ARGO"/>
    <property type="match status" value="1"/>
</dbReference>
<keyword evidence="5 6" id="KW-0472">Membrane</keyword>
<organism evidence="7 8">
    <name type="scientific">Poseidonocella sedimentorum</name>
    <dbReference type="NCBI Taxonomy" id="871652"/>
    <lineage>
        <taxon>Bacteria</taxon>
        <taxon>Pseudomonadati</taxon>
        <taxon>Pseudomonadota</taxon>
        <taxon>Alphaproteobacteria</taxon>
        <taxon>Rhodobacterales</taxon>
        <taxon>Roseobacteraceae</taxon>
        <taxon>Poseidonocella</taxon>
    </lineage>
</organism>
<dbReference type="AlphaFoldDB" id="A0A1I6DFA7"/>
<keyword evidence="2" id="KW-1003">Cell membrane</keyword>
<protein>
    <submittedName>
        <fullName evidence="7">Threonine/homoserine/homoserine lactone efflux protein</fullName>
    </submittedName>
</protein>
<evidence type="ECO:0000256" key="5">
    <source>
        <dbReference type="ARBA" id="ARBA00023136"/>
    </source>
</evidence>
<dbReference type="EMBL" id="FOYI01000003">
    <property type="protein sequence ID" value="SFR04114.1"/>
    <property type="molecule type" value="Genomic_DNA"/>
</dbReference>
<reference evidence="7 8" key="1">
    <citation type="submission" date="2016-10" db="EMBL/GenBank/DDBJ databases">
        <authorList>
            <person name="de Groot N.N."/>
        </authorList>
    </citation>
    <scope>NUCLEOTIDE SEQUENCE [LARGE SCALE GENOMIC DNA]</scope>
    <source>
        <strain evidence="8">KMM 9023,NRIC 0796,JCM 17311,KCTC 23692</strain>
    </source>
</reference>
<evidence type="ECO:0000256" key="2">
    <source>
        <dbReference type="ARBA" id="ARBA00022475"/>
    </source>
</evidence>
<feature type="transmembrane region" description="Helical" evidence="6">
    <location>
        <begin position="73"/>
        <end position="91"/>
    </location>
</feature>
<dbReference type="PANTHER" id="PTHR30086:SF20">
    <property type="entry name" value="ARGININE EXPORTER PROTEIN ARGO-RELATED"/>
    <property type="match status" value="1"/>
</dbReference>
<evidence type="ECO:0000313" key="7">
    <source>
        <dbReference type="EMBL" id="SFR04114.1"/>
    </source>
</evidence>
<dbReference type="GO" id="GO:0015171">
    <property type="term" value="F:amino acid transmembrane transporter activity"/>
    <property type="evidence" value="ECO:0007669"/>
    <property type="project" value="TreeGrafter"/>
</dbReference>
<keyword evidence="4 6" id="KW-1133">Transmembrane helix</keyword>
<evidence type="ECO:0000256" key="1">
    <source>
        <dbReference type="ARBA" id="ARBA00004651"/>
    </source>
</evidence>
<sequence>MELAHLVAFNLTLLAALASPGPAMLLSIRMSISGGFRAGAATGLGLATMAASWTTLALLGLTGLFQLVPWAYGVMKLVGAVYLLWLAWGIWRDAATPLDTETAPVKRAFLGGLLVNLANPKSVLFASAVLLVIFPAGLTLTEKSLIVANHLAVELIAYTGFAALLSTPPARAAYLRAKSGLDRAAATVLGALGLRLLWERSA</sequence>
<proteinExistence type="predicted"/>
<feature type="transmembrane region" description="Helical" evidence="6">
    <location>
        <begin position="42"/>
        <end position="61"/>
    </location>
</feature>
<dbReference type="RefSeq" id="WP_092077882.1">
    <property type="nucleotide sequence ID" value="NZ_FOYI01000003.1"/>
</dbReference>
<dbReference type="Pfam" id="PF01810">
    <property type="entry name" value="LysE"/>
    <property type="match status" value="1"/>
</dbReference>
<dbReference type="InterPro" id="IPR001123">
    <property type="entry name" value="LeuE-type"/>
</dbReference>
<evidence type="ECO:0000256" key="3">
    <source>
        <dbReference type="ARBA" id="ARBA00022692"/>
    </source>
</evidence>
<name>A0A1I6DFA7_9RHOB</name>
<evidence type="ECO:0000256" key="4">
    <source>
        <dbReference type="ARBA" id="ARBA00022989"/>
    </source>
</evidence>
<evidence type="ECO:0000313" key="8">
    <source>
        <dbReference type="Proteomes" id="UP000199302"/>
    </source>
</evidence>
<dbReference type="OrthoDB" id="9804822at2"/>
<keyword evidence="8" id="KW-1185">Reference proteome</keyword>
<comment type="subcellular location">
    <subcellularLocation>
        <location evidence="1">Cell membrane</location>
        <topology evidence="1">Multi-pass membrane protein</topology>
    </subcellularLocation>
</comment>
<accession>A0A1I6DFA7</accession>
<gene>
    <name evidence="7" type="ORF">SAMN04515673_103119</name>
</gene>
<dbReference type="STRING" id="871652.SAMN04515673_103119"/>
<dbReference type="Proteomes" id="UP000199302">
    <property type="component" value="Unassembled WGS sequence"/>
</dbReference>
<feature type="transmembrane region" description="Helical" evidence="6">
    <location>
        <begin position="147"/>
        <end position="168"/>
    </location>
</feature>
<dbReference type="GO" id="GO:0005886">
    <property type="term" value="C:plasma membrane"/>
    <property type="evidence" value="ECO:0007669"/>
    <property type="project" value="UniProtKB-SubCell"/>
</dbReference>
<keyword evidence="3 6" id="KW-0812">Transmembrane</keyword>